<keyword evidence="1" id="KW-0472">Membrane</keyword>
<gene>
    <name evidence="2" type="ORF">GCM10022211_21570</name>
</gene>
<comment type="caution">
    <text evidence="2">The sequence shown here is derived from an EMBL/GenBank/DDBJ whole genome shotgun (WGS) entry which is preliminary data.</text>
</comment>
<name>A0ABP7S7V9_9SPHN</name>
<feature type="transmembrane region" description="Helical" evidence="1">
    <location>
        <begin position="115"/>
        <end position="139"/>
    </location>
</feature>
<evidence type="ECO:0000313" key="3">
    <source>
        <dbReference type="Proteomes" id="UP001501310"/>
    </source>
</evidence>
<evidence type="ECO:0008006" key="4">
    <source>
        <dbReference type="Google" id="ProtNLM"/>
    </source>
</evidence>
<evidence type="ECO:0000256" key="1">
    <source>
        <dbReference type="SAM" id="Phobius"/>
    </source>
</evidence>
<keyword evidence="3" id="KW-1185">Reference proteome</keyword>
<reference evidence="3" key="1">
    <citation type="journal article" date="2019" name="Int. J. Syst. Evol. Microbiol.">
        <title>The Global Catalogue of Microorganisms (GCM) 10K type strain sequencing project: providing services to taxonomists for standard genome sequencing and annotation.</title>
        <authorList>
            <consortium name="The Broad Institute Genomics Platform"/>
            <consortium name="The Broad Institute Genome Sequencing Center for Infectious Disease"/>
            <person name="Wu L."/>
            <person name="Ma J."/>
        </authorList>
    </citation>
    <scope>NUCLEOTIDE SEQUENCE [LARGE SCALE GENOMIC DNA]</scope>
    <source>
        <strain evidence="3">JCM 16603</strain>
    </source>
</reference>
<proteinExistence type="predicted"/>
<accession>A0ABP7S7V9</accession>
<feature type="transmembrane region" description="Helical" evidence="1">
    <location>
        <begin position="62"/>
        <end position="82"/>
    </location>
</feature>
<feature type="transmembrane region" description="Helical" evidence="1">
    <location>
        <begin position="176"/>
        <end position="198"/>
    </location>
</feature>
<keyword evidence="1" id="KW-1133">Transmembrane helix</keyword>
<protein>
    <recommendedName>
        <fullName evidence="4">Yip1 domain-containing protein</fullName>
    </recommendedName>
</protein>
<feature type="transmembrane region" description="Helical" evidence="1">
    <location>
        <begin position="210"/>
        <end position="236"/>
    </location>
</feature>
<dbReference type="EMBL" id="BAAAZD010000002">
    <property type="protein sequence ID" value="GAA4007862.1"/>
    <property type="molecule type" value="Genomic_DNA"/>
</dbReference>
<dbReference type="RefSeq" id="WP_344710277.1">
    <property type="nucleotide sequence ID" value="NZ_BAAAZD010000002.1"/>
</dbReference>
<feature type="transmembrane region" description="Helical" evidence="1">
    <location>
        <begin position="151"/>
        <end position="170"/>
    </location>
</feature>
<sequence>MNAETNTRHEPRIRFADLAEETTGFGEIEYRTFRDLLLRPRAVLITYLERGPTGGGHYARPFGFYLALCGVLMFYMFLLGGLKGVIEMQPADRLDRWIALSGKSREMFIDDADGWMGLVAVPLMSLFYAGFGMPLIRWWSGLDWRRSMRSTLVLLCAWTVPILFLGPLPMVKGFEIAGSIVMYGLLIVAFMRMGRGIWYERMAAGFGKAVIFLVAMGLAASISMTPVFAIGVMGAIHGN</sequence>
<keyword evidence="1" id="KW-0812">Transmembrane</keyword>
<organism evidence="2 3">
    <name type="scientific">Sphingomonas humi</name>
    <dbReference type="NCBI Taxonomy" id="335630"/>
    <lineage>
        <taxon>Bacteria</taxon>
        <taxon>Pseudomonadati</taxon>
        <taxon>Pseudomonadota</taxon>
        <taxon>Alphaproteobacteria</taxon>
        <taxon>Sphingomonadales</taxon>
        <taxon>Sphingomonadaceae</taxon>
        <taxon>Sphingomonas</taxon>
    </lineage>
</organism>
<evidence type="ECO:0000313" key="2">
    <source>
        <dbReference type="EMBL" id="GAA4007862.1"/>
    </source>
</evidence>
<dbReference type="Proteomes" id="UP001501310">
    <property type="component" value="Unassembled WGS sequence"/>
</dbReference>